<evidence type="ECO:0000313" key="2">
    <source>
        <dbReference type="Proteomes" id="UP000525652"/>
    </source>
</evidence>
<gene>
    <name evidence="1" type="ORF">H5P30_09350</name>
</gene>
<reference evidence="1 2" key="1">
    <citation type="submission" date="2020-07" db="EMBL/GenBank/DDBJ databases">
        <authorList>
            <person name="Feng X."/>
        </authorList>
    </citation>
    <scope>NUCLEOTIDE SEQUENCE [LARGE SCALE GENOMIC DNA]</scope>
    <source>
        <strain evidence="1 2">JCM14086</strain>
    </source>
</reference>
<evidence type="ECO:0008006" key="3">
    <source>
        <dbReference type="Google" id="ProtNLM"/>
    </source>
</evidence>
<protein>
    <recommendedName>
        <fullName evidence="3">RHS repeat protein</fullName>
    </recommendedName>
</protein>
<evidence type="ECO:0000313" key="1">
    <source>
        <dbReference type="EMBL" id="MBC2601986.1"/>
    </source>
</evidence>
<dbReference type="SUPFAM" id="SSF69304">
    <property type="entry name" value="Tricorn protease N-terminal domain"/>
    <property type="match status" value="1"/>
</dbReference>
<sequence>MDRGFLAWEARSGFLVEDSGGDYTVTSKGLDPEQPDFAENQSKGGIAPYSVRIEKQLEDGSLELWSYNYRTGVRERTDSSTGEVFRETFIVSPGPAYGELRRREKKGASAESWKLIEQRAYNPDGRLIRVIGGNEVRELVWEERGEFSRVQEFVEGELTKERVFENGRRVRTTEWGEGKPTTYTYELEGGQEIVRQFVEGEWQWTRIWNSSGRIVYGNNNEGFESIFRYGSDGIREVLQKRPDGKDFLVRTSEGESVRITDPEKISAWLSDQTLTGSHFRKAWMFEGSMND</sequence>
<proteinExistence type="predicted"/>
<accession>A0A7X1E4C3</accession>
<organism evidence="1 2">
    <name type="scientific">Puniceicoccus vermicola</name>
    <dbReference type="NCBI Taxonomy" id="388746"/>
    <lineage>
        <taxon>Bacteria</taxon>
        <taxon>Pseudomonadati</taxon>
        <taxon>Verrucomicrobiota</taxon>
        <taxon>Opitutia</taxon>
        <taxon>Puniceicoccales</taxon>
        <taxon>Puniceicoccaceae</taxon>
        <taxon>Puniceicoccus</taxon>
    </lineage>
</organism>
<dbReference type="AlphaFoldDB" id="A0A7X1E4C3"/>
<dbReference type="Proteomes" id="UP000525652">
    <property type="component" value="Unassembled WGS sequence"/>
</dbReference>
<dbReference type="EMBL" id="JACHVA010000080">
    <property type="protein sequence ID" value="MBC2601986.1"/>
    <property type="molecule type" value="Genomic_DNA"/>
</dbReference>
<keyword evidence="2" id="KW-1185">Reference proteome</keyword>
<name>A0A7X1E4C3_9BACT</name>
<comment type="caution">
    <text evidence="1">The sequence shown here is derived from an EMBL/GenBank/DDBJ whole genome shotgun (WGS) entry which is preliminary data.</text>
</comment>
<dbReference type="RefSeq" id="WP_354587705.1">
    <property type="nucleotide sequence ID" value="NZ_JBEPNX010000001.1"/>
</dbReference>